<evidence type="ECO:0000313" key="2">
    <source>
        <dbReference type="Proteomes" id="UP000053660"/>
    </source>
</evidence>
<evidence type="ECO:0000313" key="1">
    <source>
        <dbReference type="EMBL" id="KHJ88008.1"/>
    </source>
</evidence>
<dbReference type="AlphaFoldDB" id="A0A0B1SRR2"/>
<protein>
    <submittedName>
        <fullName evidence="1">Uncharacterized protein</fullName>
    </submittedName>
</protein>
<organism evidence="1 2">
    <name type="scientific">Oesophagostomum dentatum</name>
    <name type="common">Nodular worm</name>
    <dbReference type="NCBI Taxonomy" id="61180"/>
    <lineage>
        <taxon>Eukaryota</taxon>
        <taxon>Metazoa</taxon>
        <taxon>Ecdysozoa</taxon>
        <taxon>Nematoda</taxon>
        <taxon>Chromadorea</taxon>
        <taxon>Rhabditida</taxon>
        <taxon>Rhabditina</taxon>
        <taxon>Rhabditomorpha</taxon>
        <taxon>Strongyloidea</taxon>
        <taxon>Strongylidae</taxon>
        <taxon>Oesophagostomum</taxon>
    </lineage>
</organism>
<dbReference type="OrthoDB" id="5904466at2759"/>
<sequence length="72" mass="8332">MNPSVTAVVIANAACDRRERLWEKAKELEEVKAYISQEHVANMFKQLTENCGEKINEDNLWEIRDVLLIEVS</sequence>
<gene>
    <name evidence="1" type="ORF">OESDEN_12202</name>
</gene>
<keyword evidence="2" id="KW-1185">Reference proteome</keyword>
<dbReference type="Proteomes" id="UP000053660">
    <property type="component" value="Unassembled WGS sequence"/>
</dbReference>
<reference evidence="1 2" key="1">
    <citation type="submission" date="2014-03" db="EMBL/GenBank/DDBJ databases">
        <title>Draft genome of the hookworm Oesophagostomum dentatum.</title>
        <authorList>
            <person name="Mitreva M."/>
        </authorList>
    </citation>
    <scope>NUCLEOTIDE SEQUENCE [LARGE SCALE GENOMIC DNA]</scope>
    <source>
        <strain evidence="1 2">OD-Hann</strain>
    </source>
</reference>
<accession>A0A0B1SRR2</accession>
<proteinExistence type="predicted"/>
<dbReference type="EMBL" id="KN556624">
    <property type="protein sequence ID" value="KHJ88008.1"/>
    <property type="molecule type" value="Genomic_DNA"/>
</dbReference>
<name>A0A0B1SRR2_OESDE</name>